<proteinExistence type="predicted"/>
<keyword evidence="4" id="KW-0808">Transferase</keyword>
<dbReference type="Gene3D" id="3.30.420.10">
    <property type="entry name" value="Ribonuclease H-like superfamily/Ribonuclease H"/>
    <property type="match status" value="1"/>
</dbReference>
<dbReference type="Gene3D" id="3.30.70.270">
    <property type="match status" value="1"/>
</dbReference>
<dbReference type="Pfam" id="PF17919">
    <property type="entry name" value="RT_RNaseH_2"/>
    <property type="match status" value="1"/>
</dbReference>
<protein>
    <recommendedName>
        <fullName evidence="1">RNA-directed DNA polymerase</fullName>
        <ecNumber evidence="1">2.7.7.49</ecNumber>
    </recommendedName>
</protein>
<name>A0A8S1HXY5_9PELO</name>
<keyword evidence="2" id="KW-0540">Nuclease</keyword>
<dbReference type="AlphaFoldDB" id="A0A8S1HXY5"/>
<dbReference type="PROSITE" id="PS50994">
    <property type="entry name" value="INTEGRASE"/>
    <property type="match status" value="1"/>
</dbReference>
<dbReference type="SUPFAM" id="SSF56672">
    <property type="entry name" value="DNA/RNA polymerases"/>
    <property type="match status" value="1"/>
</dbReference>
<dbReference type="EC" id="2.7.7.49" evidence="1"/>
<dbReference type="PANTHER" id="PTHR37984:SF5">
    <property type="entry name" value="PROTEIN NYNRIN-LIKE"/>
    <property type="match status" value="1"/>
</dbReference>
<evidence type="ECO:0000256" key="1">
    <source>
        <dbReference type="ARBA" id="ARBA00012493"/>
    </source>
</evidence>
<keyword evidence="3" id="KW-0255">Endonuclease</keyword>
<evidence type="ECO:0000256" key="2">
    <source>
        <dbReference type="ARBA" id="ARBA00022722"/>
    </source>
</evidence>
<dbReference type="FunFam" id="1.10.340.70:FF:000003">
    <property type="entry name" value="Protein CBG25708"/>
    <property type="match status" value="1"/>
</dbReference>
<dbReference type="PANTHER" id="PTHR37984">
    <property type="entry name" value="PROTEIN CBG26694"/>
    <property type="match status" value="1"/>
</dbReference>
<reference evidence="7" key="1">
    <citation type="submission" date="2020-10" db="EMBL/GenBank/DDBJ databases">
        <authorList>
            <person name="Kikuchi T."/>
        </authorList>
    </citation>
    <scope>NUCLEOTIDE SEQUENCE</scope>
    <source>
        <strain evidence="7">NKZ352</strain>
    </source>
</reference>
<dbReference type="InterPro" id="IPR012337">
    <property type="entry name" value="RNaseH-like_sf"/>
</dbReference>
<dbReference type="Proteomes" id="UP000835052">
    <property type="component" value="Unassembled WGS sequence"/>
</dbReference>
<dbReference type="OrthoDB" id="5850908at2759"/>
<feature type="non-terminal residue" evidence="7">
    <location>
        <position position="395"/>
    </location>
</feature>
<evidence type="ECO:0000256" key="3">
    <source>
        <dbReference type="ARBA" id="ARBA00022759"/>
    </source>
</evidence>
<keyword evidence="3" id="KW-0378">Hydrolase</keyword>
<dbReference type="InterPro" id="IPR043128">
    <property type="entry name" value="Rev_trsase/Diguanyl_cyclase"/>
</dbReference>
<dbReference type="EMBL" id="CAJGYM010000401">
    <property type="protein sequence ID" value="CAD6200371.1"/>
    <property type="molecule type" value="Genomic_DNA"/>
</dbReference>
<dbReference type="Gene3D" id="1.10.340.70">
    <property type="match status" value="1"/>
</dbReference>
<dbReference type="GO" id="GO:0004519">
    <property type="term" value="F:endonuclease activity"/>
    <property type="evidence" value="ECO:0007669"/>
    <property type="project" value="UniProtKB-KW"/>
</dbReference>
<dbReference type="GO" id="GO:0003964">
    <property type="term" value="F:RNA-directed DNA polymerase activity"/>
    <property type="evidence" value="ECO:0007669"/>
    <property type="project" value="UniProtKB-KW"/>
</dbReference>
<feature type="domain" description="Integrase catalytic" evidence="6">
    <location>
        <begin position="334"/>
        <end position="395"/>
    </location>
</feature>
<dbReference type="InterPro" id="IPR041577">
    <property type="entry name" value="RT_RNaseH_2"/>
</dbReference>
<sequence>MRQIRTPLDALLKKDKPFEWSTECQDAFQRVKDVLASPLLLTHFDPKLDIIVAADASDYGIGAVILHRYANGSEKAIYHASRSLNEAEKKYAQIEKEGLALIFAVRKFHRYIFGRRFTLLTDHKPLLAIFGNKKGLPVYSANRLLRWSLILRGYDFKIEYRSTTNFGQADALSRLISDDQQPTEDIVIAKAALDADAEYRAAAVFLPVTLKDVAKETVNDETLKDVIDSVRSNGSRKKHSNAAAKYLNQPQLLSLQDDCLFFGPRIIIPTSLRQRVLKQLHEGHPGEKRMKVLARQYVFWTNINADIENYVKTCHNCQQVQKAPVKTELFSWPQEDRPWSRIHIDYAGPFLGKMYLVAVDAYSKWPEIFEMTSTTSSATIKQLTELFAQFGNPET</sequence>
<accession>A0A8S1HXY5</accession>
<dbReference type="InterPro" id="IPR050951">
    <property type="entry name" value="Retrovirus_Pol_polyprotein"/>
</dbReference>
<keyword evidence="5" id="KW-0511">Multifunctional enzyme</keyword>
<keyword evidence="4" id="KW-0548">Nucleotidyltransferase</keyword>
<dbReference type="Pfam" id="PF17921">
    <property type="entry name" value="Integrase_H2C2"/>
    <property type="match status" value="1"/>
</dbReference>
<dbReference type="GO" id="GO:0015074">
    <property type="term" value="P:DNA integration"/>
    <property type="evidence" value="ECO:0007669"/>
    <property type="project" value="InterPro"/>
</dbReference>
<evidence type="ECO:0000259" key="6">
    <source>
        <dbReference type="PROSITE" id="PS50994"/>
    </source>
</evidence>
<dbReference type="InterPro" id="IPR036397">
    <property type="entry name" value="RNaseH_sf"/>
</dbReference>
<dbReference type="SUPFAM" id="SSF53098">
    <property type="entry name" value="Ribonuclease H-like"/>
    <property type="match status" value="1"/>
</dbReference>
<gene>
    <name evidence="7" type="ORF">CAUJ_LOCUS16266</name>
</gene>
<dbReference type="GO" id="GO:0042575">
    <property type="term" value="C:DNA polymerase complex"/>
    <property type="evidence" value="ECO:0007669"/>
    <property type="project" value="UniProtKB-ARBA"/>
</dbReference>
<dbReference type="InterPro" id="IPR041588">
    <property type="entry name" value="Integrase_H2C2"/>
</dbReference>
<evidence type="ECO:0000256" key="4">
    <source>
        <dbReference type="ARBA" id="ARBA00022918"/>
    </source>
</evidence>
<evidence type="ECO:0000313" key="8">
    <source>
        <dbReference type="Proteomes" id="UP000835052"/>
    </source>
</evidence>
<dbReference type="CDD" id="cd09274">
    <property type="entry name" value="RNase_HI_RT_Ty3"/>
    <property type="match status" value="1"/>
</dbReference>
<evidence type="ECO:0000256" key="5">
    <source>
        <dbReference type="ARBA" id="ARBA00023268"/>
    </source>
</evidence>
<comment type="caution">
    <text evidence="7">The sequence shown here is derived from an EMBL/GenBank/DDBJ whole genome shotgun (WGS) entry which is preliminary data.</text>
</comment>
<dbReference type="GO" id="GO:0003676">
    <property type="term" value="F:nucleic acid binding"/>
    <property type="evidence" value="ECO:0007669"/>
    <property type="project" value="InterPro"/>
</dbReference>
<organism evidence="7 8">
    <name type="scientific">Caenorhabditis auriculariae</name>
    <dbReference type="NCBI Taxonomy" id="2777116"/>
    <lineage>
        <taxon>Eukaryota</taxon>
        <taxon>Metazoa</taxon>
        <taxon>Ecdysozoa</taxon>
        <taxon>Nematoda</taxon>
        <taxon>Chromadorea</taxon>
        <taxon>Rhabditida</taxon>
        <taxon>Rhabditina</taxon>
        <taxon>Rhabditomorpha</taxon>
        <taxon>Rhabditoidea</taxon>
        <taxon>Rhabditidae</taxon>
        <taxon>Peloderinae</taxon>
        <taxon>Caenorhabditis</taxon>
    </lineage>
</organism>
<evidence type="ECO:0000313" key="7">
    <source>
        <dbReference type="EMBL" id="CAD6200371.1"/>
    </source>
</evidence>
<keyword evidence="8" id="KW-1185">Reference proteome</keyword>
<dbReference type="InterPro" id="IPR043502">
    <property type="entry name" value="DNA/RNA_pol_sf"/>
</dbReference>
<keyword evidence="4" id="KW-0695">RNA-directed DNA polymerase</keyword>
<dbReference type="InterPro" id="IPR001584">
    <property type="entry name" value="Integrase_cat-core"/>
</dbReference>
<dbReference type="FunFam" id="3.10.20.370:FF:000001">
    <property type="entry name" value="Retrovirus-related Pol polyprotein from transposon 17.6-like protein"/>
    <property type="match status" value="1"/>
</dbReference>